<dbReference type="Pfam" id="PF21079">
    <property type="entry name" value="GDH_HM2"/>
    <property type="match status" value="1"/>
</dbReference>
<feature type="domain" description="NAD-glutamate dehydrogenase ACT3" evidence="6">
    <location>
        <begin position="554"/>
        <end position="626"/>
    </location>
</feature>
<accession>A0ABT2X364</accession>
<gene>
    <name evidence="7" type="ORF">OEZ60_10230</name>
</gene>
<comment type="caution">
    <text evidence="7">The sequence shown here is derived from an EMBL/GenBank/DDBJ whole genome shotgun (WGS) entry which is preliminary data.</text>
</comment>
<dbReference type="InterPro" id="IPR049064">
    <property type="entry name" value="NAD_Glu_DH_ACT3"/>
</dbReference>
<dbReference type="PIRSF" id="PIRSF036761">
    <property type="entry name" value="GDH_Mll4104"/>
    <property type="match status" value="1"/>
</dbReference>
<dbReference type="InterPro" id="IPR049062">
    <property type="entry name" value="NAD_Glu_DH_ACT2"/>
</dbReference>
<evidence type="ECO:0000256" key="1">
    <source>
        <dbReference type="ARBA" id="ARBA00023002"/>
    </source>
</evidence>
<dbReference type="Proteomes" id="UP001209535">
    <property type="component" value="Unassembled WGS sequence"/>
</dbReference>
<dbReference type="InterPro" id="IPR049056">
    <property type="entry name" value="NAD_Glu_DH_HM3"/>
</dbReference>
<dbReference type="SUPFAM" id="SSF53223">
    <property type="entry name" value="Aminoacid dehydrogenase-like, N-terminal domain"/>
    <property type="match status" value="1"/>
</dbReference>
<dbReference type="PANTHER" id="PTHR43403">
    <property type="entry name" value="NAD-SPECIFIC GLUTAMATE DEHYDROGENASE"/>
    <property type="match status" value="1"/>
</dbReference>
<evidence type="ECO:0000259" key="5">
    <source>
        <dbReference type="Pfam" id="PF21076"/>
    </source>
</evidence>
<name>A0ABT2X364_9RHOB</name>
<dbReference type="EMBL" id="JAOVQO010000008">
    <property type="protein sequence ID" value="MCU9848386.1"/>
    <property type="molecule type" value="Genomic_DNA"/>
</dbReference>
<feature type="domain" description="NAD-glutamate dehydrogenase ACT2" evidence="5">
    <location>
        <begin position="409"/>
        <end position="497"/>
    </location>
</feature>
<dbReference type="InterPro" id="IPR028971">
    <property type="entry name" value="NAD-GDH_cat"/>
</dbReference>
<dbReference type="Pfam" id="PF21075">
    <property type="entry name" value="GDH_ACT1"/>
    <property type="match status" value="1"/>
</dbReference>
<dbReference type="Pfam" id="PF21074">
    <property type="entry name" value="GDH_C"/>
    <property type="match status" value="1"/>
</dbReference>
<dbReference type="Pfam" id="PF21076">
    <property type="entry name" value="GDH_ACT2"/>
    <property type="match status" value="1"/>
</dbReference>
<feature type="domain" description="NAD-glutamate dehydrogenase N-terminal ACT1" evidence="4">
    <location>
        <begin position="36"/>
        <end position="176"/>
    </location>
</feature>
<dbReference type="InterPro" id="IPR049058">
    <property type="entry name" value="NAD_Glu_DH_HM2"/>
</dbReference>
<dbReference type="SUPFAM" id="SSF51735">
    <property type="entry name" value="NAD(P)-binding Rossmann-fold domains"/>
    <property type="match status" value="1"/>
</dbReference>
<dbReference type="InterPro" id="IPR007780">
    <property type="entry name" value="NAD_Glu_DH_bac"/>
</dbReference>
<dbReference type="Pfam" id="PF05088">
    <property type="entry name" value="Bac_GDH_CD"/>
    <property type="match status" value="1"/>
</dbReference>
<evidence type="ECO:0000259" key="4">
    <source>
        <dbReference type="Pfam" id="PF21075"/>
    </source>
</evidence>
<proteinExistence type="predicted"/>
<dbReference type="InterPro" id="IPR048381">
    <property type="entry name" value="GDH_C"/>
</dbReference>
<evidence type="ECO:0000313" key="8">
    <source>
        <dbReference type="Proteomes" id="UP001209535"/>
    </source>
</evidence>
<dbReference type="Pfam" id="PF21073">
    <property type="entry name" value="GDH_HM1"/>
    <property type="match status" value="1"/>
</dbReference>
<feature type="domain" description="NAD-glutamate dehydrogenase catalytic" evidence="2">
    <location>
        <begin position="731"/>
        <end position="1226"/>
    </location>
</feature>
<dbReference type="RefSeq" id="WP_263335619.1">
    <property type="nucleotide sequence ID" value="NZ_JAOVQO010000008.1"/>
</dbReference>
<dbReference type="Pfam" id="PF21077">
    <property type="entry name" value="GDH_ACT3"/>
    <property type="match status" value="1"/>
</dbReference>
<sequence>MGQKDQSLLTEKLQAVREIGAERLGKAERESFLKALDQLYANVSLDEVLGAGSEQLYAASLALWKFCAVRKPGAPHVRFYNPGMTEHGWASPHSVLEVVNDDMPFLVDSLTAFLTERSIGIHALLHPVLTVTRDAKGALTGLTGPDAKGAMRESVIQVQVDQIADDKILKTLEAELLQVLADVRVAVTDWKPILGKLSDVVGALRKDAPKGIASVTAEVIEFLEWLAQDHFTFLGYREYRIGEGRELGSDTVDGSGLGLMRDPDYSVLRDASGNYAHWSPDMDAFVTDDSPLLILKANRRSTVHRTAHFDLIGVKHYDAKGRVIGEHLFVGHFTSAAYNRSPRAIPLLRQKVERIVARAGFAPNSHDAKALTNVLETYPRDELFQSADDQRFQDNVVGVLHLATRPRTRLFVRPDRFGRFVSCLVYVPRERYNTELRIKIGDILAETLNGRVATWTPSFSNEALARVHFVVALKPGGAPDYDIAAIEQQIVGAVRSWGDVLRDGLIEKLGEHEGNRLHALYHQGFAHGYRDANSTVTAIADIAKMEELTGDRPLALKFYRRLEDPDTSVRFKLYHLGPAVPLSDCLPVLENMGFRVLEEHPFKVTRAEQDIWVHDFFMQSADGSTFVLSDLRDKLERTFTAVWSREADDDPLNRLVLLAGTSVRETMALRAYSRFLRQARIPYSIDYMEDALADNPAIARSLVALFHAMFDPAEGGDPASREAKAAGIADEIETALEAVASLDVDSILRRFRNAIQATLRTNYYQLGADGQPKGYVSFKFDSAALDELPQPRPWREIFVYSTWIEGVHLRGGPVARGGLRWSDRKEDYRTEVLGLVKAQQVKNAVIVPFGSKGGFLPKALPAGGSRDEVLAEAIRSYKTFLSGLLDITDNLDGQDVVPPEAVVRRDGDDPYLVVAADKGTATFSDIANGMAAEYGFWLGDAFASGGSNGYDHKGMGITAKGAWEAVKRHFRELGHDVQKQPFTVIGCGDMSGDVFGNGMLLSDQIKLVAAFDHRDIFIDPSPDPAKSFAERTRMFALPRSSWQDYDAKLISKGGGVFSRSSKSIALTPEIRELTGLKSDRVTPFQLIHALLKAPADLLWFGGIGTYIKASEETHSDAGDRANDATRVDADEVRARVVGEGANLGVTQRGRIELSGRGVKINTDAVDNSAGVDCSDHEVNIKIALGAVVGAGDMTDKQRNALLAKMTDEVAELVLQTNYNQTLAISLVEARAPALLEDHARFMRALEGRGLLDRVVELLPTDEELAERRKDGRGLTRPEIAVLVAYAKINVFSELLGSDLPDDPFMERLLTNYMPGPIRAKYKAALETHRLRREIIATVAANAFVNEAGPSLYHRLNEETGASVGQIVRAFIIAREVFGLPAIAAEVNALDNKAPALTQVQMHLALSDMVAAQSLRLLQGGDGPVQDAIKLYGPGVAEVAATAHEMIAEFSKTRLTQRTKELTKAEAPKALAEKIARLELLGGALDIVEVAATLGRDVADVAANYFAAGARFGLDWLRSVSRQIEPTDHWERIALGRLMAELRTQQSAIGAAALAVEGTKPGASSVTKWIEANAEAAARADRMMAELRASGALSVAKLAAASSQLRAVSKG</sequence>
<dbReference type="InterPro" id="IPR049059">
    <property type="entry name" value="NAD_Glu_DH_HM1"/>
</dbReference>
<reference evidence="7 8" key="1">
    <citation type="submission" date="2022-10" db="EMBL/GenBank/DDBJ databases">
        <title>Defluviimonas sp. nov., isolated from ocean surface sediments.</title>
        <authorList>
            <person name="He W."/>
            <person name="Wang L."/>
            <person name="Zhang D.-F."/>
        </authorList>
    </citation>
    <scope>NUCLEOTIDE SEQUENCE [LARGE SCALE GENOMIC DNA]</scope>
    <source>
        <strain evidence="7 8">WL0024</strain>
    </source>
</reference>
<evidence type="ECO:0000259" key="6">
    <source>
        <dbReference type="Pfam" id="PF21077"/>
    </source>
</evidence>
<keyword evidence="1" id="KW-0560">Oxidoreductase</keyword>
<evidence type="ECO:0000259" key="2">
    <source>
        <dbReference type="Pfam" id="PF05088"/>
    </source>
</evidence>
<keyword evidence="8" id="KW-1185">Reference proteome</keyword>
<organism evidence="7 8">
    <name type="scientific">Albidovulum salinarum</name>
    <dbReference type="NCBI Taxonomy" id="2984153"/>
    <lineage>
        <taxon>Bacteria</taxon>
        <taxon>Pseudomonadati</taxon>
        <taxon>Pseudomonadota</taxon>
        <taxon>Alphaproteobacteria</taxon>
        <taxon>Rhodobacterales</taxon>
        <taxon>Paracoccaceae</taxon>
        <taxon>Albidovulum</taxon>
    </lineage>
</organism>
<evidence type="ECO:0000259" key="3">
    <source>
        <dbReference type="Pfam" id="PF21074"/>
    </source>
</evidence>
<dbReference type="InterPro" id="IPR024727">
    <property type="entry name" value="NAD_Glu_DH_N_ACT1"/>
</dbReference>
<dbReference type="PANTHER" id="PTHR43403:SF1">
    <property type="entry name" value="NAD-SPECIFIC GLUTAMATE DEHYDROGENASE"/>
    <property type="match status" value="1"/>
</dbReference>
<protein>
    <submittedName>
        <fullName evidence="7">NAD-glutamate dehydrogenase</fullName>
    </submittedName>
</protein>
<dbReference type="InterPro" id="IPR036291">
    <property type="entry name" value="NAD(P)-bd_dom_sf"/>
</dbReference>
<dbReference type="Gene3D" id="3.40.50.720">
    <property type="entry name" value="NAD(P)-binding Rossmann-like Domain"/>
    <property type="match status" value="1"/>
</dbReference>
<evidence type="ECO:0000313" key="7">
    <source>
        <dbReference type="EMBL" id="MCU9848386.1"/>
    </source>
</evidence>
<dbReference type="Pfam" id="PF21078">
    <property type="entry name" value="GDH_HM3"/>
    <property type="match status" value="1"/>
</dbReference>
<feature type="domain" description="NAD-specific glutamate dehydrogenase C-terminal" evidence="3">
    <location>
        <begin position="1271"/>
        <end position="1605"/>
    </location>
</feature>
<dbReference type="InterPro" id="IPR046346">
    <property type="entry name" value="Aminoacid_DH-like_N_sf"/>
</dbReference>